<feature type="signal peptide" evidence="2">
    <location>
        <begin position="1"/>
        <end position="15"/>
    </location>
</feature>
<evidence type="ECO:0000313" key="3">
    <source>
        <dbReference type="EMBL" id="PLW70151.1"/>
    </source>
</evidence>
<keyword evidence="2" id="KW-0732">Signal</keyword>
<evidence type="ECO:0000313" key="4">
    <source>
        <dbReference type="Proteomes" id="UP000235005"/>
    </source>
</evidence>
<keyword evidence="1" id="KW-0472">Membrane</keyword>
<protein>
    <submittedName>
        <fullName evidence="3">Uncharacterized protein</fullName>
    </submittedName>
</protein>
<dbReference type="AlphaFoldDB" id="A0A2N5X6N2"/>
<gene>
    <name evidence="3" type="ORF">C0039_02775</name>
</gene>
<sequence length="358" mass="39798">MFFLLLIGIAGTARAQTWSADDFSVEMGTVVHQGAGLTLEPNEQGQVLLGIPGATIALSSGQRAHFTFLGPPPPKIYLIWRRSDSEQLFQLSFATHGNSRPTFDLATVADWRGQSESLQLGFRLEPGTSLTLVDVRLAAPGIRERVAEALHSWRAFRPWAPADINVLTGTLTFNEGPYPAQVFAFFILLLLLAYLAWQRSRARWTAVATIILCAWVALDALWQWRLWQQLGVTRAKYAGLGSSQKIQVSESNKVANLAMRATRAIEGPDPRVFIASQSDREGMLAAYYMAPHNTYWHRRGDELPENRFLRPGDYILAVNPSTILYDRSDGLLRLPPGDAINVIERFANNKGLLLEVAP</sequence>
<proteinExistence type="predicted"/>
<organism evidence="3 4">
    <name type="scientific">Pseudohalioglobus lutimaris</name>
    <dbReference type="NCBI Taxonomy" id="1737061"/>
    <lineage>
        <taxon>Bacteria</taxon>
        <taxon>Pseudomonadati</taxon>
        <taxon>Pseudomonadota</taxon>
        <taxon>Gammaproteobacteria</taxon>
        <taxon>Cellvibrionales</taxon>
        <taxon>Halieaceae</taxon>
        <taxon>Pseudohalioglobus</taxon>
    </lineage>
</organism>
<dbReference type="Proteomes" id="UP000235005">
    <property type="component" value="Unassembled WGS sequence"/>
</dbReference>
<feature type="transmembrane region" description="Helical" evidence="1">
    <location>
        <begin position="204"/>
        <end position="224"/>
    </location>
</feature>
<keyword evidence="1" id="KW-1133">Transmembrane helix</keyword>
<keyword evidence="1" id="KW-0812">Transmembrane</keyword>
<evidence type="ECO:0000256" key="2">
    <source>
        <dbReference type="SAM" id="SignalP"/>
    </source>
</evidence>
<keyword evidence="4" id="KW-1185">Reference proteome</keyword>
<feature type="transmembrane region" description="Helical" evidence="1">
    <location>
        <begin position="178"/>
        <end position="197"/>
    </location>
</feature>
<accession>A0A2N5X6N2</accession>
<name>A0A2N5X6N2_9GAMM</name>
<feature type="chain" id="PRO_5014931072" evidence="2">
    <location>
        <begin position="16"/>
        <end position="358"/>
    </location>
</feature>
<evidence type="ECO:0000256" key="1">
    <source>
        <dbReference type="SAM" id="Phobius"/>
    </source>
</evidence>
<dbReference type="EMBL" id="PKUS01000002">
    <property type="protein sequence ID" value="PLW70151.1"/>
    <property type="molecule type" value="Genomic_DNA"/>
</dbReference>
<comment type="caution">
    <text evidence="3">The sequence shown here is derived from an EMBL/GenBank/DDBJ whole genome shotgun (WGS) entry which is preliminary data.</text>
</comment>
<reference evidence="3 4" key="1">
    <citation type="submission" date="2018-01" db="EMBL/GenBank/DDBJ databases">
        <title>The draft genome sequence of Halioglobus lutimaris HF004.</title>
        <authorList>
            <person name="Du Z.-J."/>
            <person name="Shi M.-J."/>
        </authorList>
    </citation>
    <scope>NUCLEOTIDE SEQUENCE [LARGE SCALE GENOMIC DNA]</scope>
    <source>
        <strain evidence="3 4">HF004</strain>
    </source>
</reference>